<accession>A0ABU5EMP5</accession>
<evidence type="ECO:0000313" key="2">
    <source>
        <dbReference type="Proteomes" id="UP001285855"/>
    </source>
</evidence>
<dbReference type="InterPro" id="IPR035901">
    <property type="entry name" value="GIY-YIG_endonuc_sf"/>
</dbReference>
<sequence length="125" mass="13819">MTESENVKTLYDNLINAQFYSFPLLGKVSVSVKQGVYIIYGSNNKVLHVGKTSRAKNGLNQRLTNHLRAQSSFSKAYLIKNGIDLRQIGSYKIIEIEDSRMRTFVEALAIGKLCPAHVGTGAKNG</sequence>
<name>A0ABU5EMP5_9FLAO</name>
<dbReference type="RefSeq" id="WP_320555164.1">
    <property type="nucleotide sequence ID" value="NZ_JAXDAE010000004.1"/>
</dbReference>
<keyword evidence="2" id="KW-1185">Reference proteome</keyword>
<proteinExistence type="predicted"/>
<dbReference type="Proteomes" id="UP001285855">
    <property type="component" value="Unassembled WGS sequence"/>
</dbReference>
<dbReference type="EMBL" id="JAXDAE010000004">
    <property type="protein sequence ID" value="MDY2586790.1"/>
    <property type="molecule type" value="Genomic_DNA"/>
</dbReference>
<comment type="caution">
    <text evidence="1">The sequence shown here is derived from an EMBL/GenBank/DDBJ whole genome shotgun (WGS) entry which is preliminary data.</text>
</comment>
<reference evidence="1 2" key="1">
    <citation type="submission" date="2023-11" db="EMBL/GenBank/DDBJ databases">
        <title>Winogradskyella pelagius sp. nov., isolated from coastal sediment.</title>
        <authorList>
            <person name="Li F."/>
        </authorList>
    </citation>
    <scope>NUCLEOTIDE SEQUENCE [LARGE SCALE GENOMIC DNA]</scope>
    <source>
        <strain evidence="1 2">KCTC 23502</strain>
    </source>
</reference>
<dbReference type="Gene3D" id="3.40.1440.10">
    <property type="entry name" value="GIY-YIG endonuclease"/>
    <property type="match status" value="1"/>
</dbReference>
<evidence type="ECO:0000313" key="1">
    <source>
        <dbReference type="EMBL" id="MDY2586790.1"/>
    </source>
</evidence>
<gene>
    <name evidence="1" type="ORF">SNF14_05530</name>
</gene>
<organism evidence="1 2">
    <name type="scientific">Winogradskyella aquimaris</name>
    <dbReference type="NCBI Taxonomy" id="864074"/>
    <lineage>
        <taxon>Bacteria</taxon>
        <taxon>Pseudomonadati</taxon>
        <taxon>Bacteroidota</taxon>
        <taxon>Flavobacteriia</taxon>
        <taxon>Flavobacteriales</taxon>
        <taxon>Flavobacteriaceae</taxon>
        <taxon>Winogradskyella</taxon>
    </lineage>
</organism>
<protein>
    <recommendedName>
        <fullName evidence="3">GIY-YIG domain-containing protein</fullName>
    </recommendedName>
</protein>
<dbReference type="SUPFAM" id="SSF82771">
    <property type="entry name" value="GIY-YIG endonuclease"/>
    <property type="match status" value="1"/>
</dbReference>
<evidence type="ECO:0008006" key="3">
    <source>
        <dbReference type="Google" id="ProtNLM"/>
    </source>
</evidence>